<evidence type="ECO:0000313" key="5">
    <source>
        <dbReference type="EMBL" id="GGG42479.1"/>
    </source>
</evidence>
<protein>
    <recommendedName>
        <fullName evidence="4">TonB-dependent receptor-like beta-barrel domain-containing protein</fullName>
    </recommendedName>
</protein>
<comment type="subcellular location">
    <subcellularLocation>
        <location evidence="1">Cell outer membrane</location>
    </subcellularLocation>
</comment>
<dbReference type="SUPFAM" id="SSF56935">
    <property type="entry name" value="Porins"/>
    <property type="match status" value="1"/>
</dbReference>
<feature type="domain" description="TonB-dependent receptor-like beta-barrel" evidence="4">
    <location>
        <begin position="17"/>
        <end position="129"/>
    </location>
</feature>
<keyword evidence="6" id="KW-1185">Reference proteome</keyword>
<name>A0A8J3EEL9_9PROT</name>
<reference evidence="5 6" key="1">
    <citation type="journal article" date="2014" name="Int. J. Syst. Evol. Microbiol.">
        <title>Complete genome sequence of Corynebacterium casei LMG S-19264T (=DSM 44701T), isolated from a smear-ripened cheese.</title>
        <authorList>
            <consortium name="US DOE Joint Genome Institute (JGI-PGF)"/>
            <person name="Walter F."/>
            <person name="Albersmeier A."/>
            <person name="Kalinowski J."/>
            <person name="Ruckert C."/>
        </authorList>
    </citation>
    <scope>NUCLEOTIDE SEQUENCE [LARGE SCALE GENOMIC DNA]</scope>
    <source>
        <strain evidence="5 6">CGMCC 1.16330</strain>
    </source>
</reference>
<dbReference type="AlphaFoldDB" id="A0A8J3EEL9"/>
<evidence type="ECO:0000313" key="6">
    <source>
        <dbReference type="Proteomes" id="UP000597507"/>
    </source>
</evidence>
<organism evidence="5 6">
    <name type="scientific">Caldovatus sediminis</name>
    <dbReference type="NCBI Taxonomy" id="2041189"/>
    <lineage>
        <taxon>Bacteria</taxon>
        <taxon>Pseudomonadati</taxon>
        <taxon>Pseudomonadota</taxon>
        <taxon>Alphaproteobacteria</taxon>
        <taxon>Acetobacterales</taxon>
        <taxon>Roseomonadaceae</taxon>
        <taxon>Caldovatus</taxon>
    </lineage>
</organism>
<dbReference type="Pfam" id="PF00593">
    <property type="entry name" value="TonB_dep_Rec_b-barrel"/>
    <property type="match status" value="1"/>
</dbReference>
<sequence length="149" mass="16086">MRLGQTGGPNANLPFPDRCATGNIVQTVTSDTRTVANTLAFHAVDRIHVGRMFELVLGGRRDNFEAEHHNRATRQRFGRTDIEFAWRAAFVFKPTSTVRTDAAAGTSFNPSAESLALPANDANLAPETASCGWMGSRSRLPAASPRTGT</sequence>
<dbReference type="GO" id="GO:0009279">
    <property type="term" value="C:cell outer membrane"/>
    <property type="evidence" value="ECO:0007669"/>
    <property type="project" value="UniProtKB-SubCell"/>
</dbReference>
<dbReference type="Gene3D" id="2.40.170.20">
    <property type="entry name" value="TonB-dependent receptor, beta-barrel domain"/>
    <property type="match status" value="1"/>
</dbReference>
<dbReference type="RefSeq" id="WP_188902113.1">
    <property type="nucleotide sequence ID" value="NZ_BMKS01000011.1"/>
</dbReference>
<accession>A0A8J3EEL9</accession>
<keyword evidence="2" id="KW-0472">Membrane</keyword>
<comment type="caution">
    <text evidence="5">The sequence shown here is derived from an EMBL/GenBank/DDBJ whole genome shotgun (WGS) entry which is preliminary data.</text>
</comment>
<evidence type="ECO:0000256" key="3">
    <source>
        <dbReference type="ARBA" id="ARBA00023237"/>
    </source>
</evidence>
<dbReference type="Proteomes" id="UP000597507">
    <property type="component" value="Unassembled WGS sequence"/>
</dbReference>
<keyword evidence="3" id="KW-0998">Cell outer membrane</keyword>
<dbReference type="EMBL" id="BMKS01000011">
    <property type="protein sequence ID" value="GGG42479.1"/>
    <property type="molecule type" value="Genomic_DNA"/>
</dbReference>
<dbReference type="InterPro" id="IPR036942">
    <property type="entry name" value="Beta-barrel_TonB_sf"/>
</dbReference>
<gene>
    <name evidence="5" type="ORF">GCM10010964_32470</name>
</gene>
<evidence type="ECO:0000256" key="2">
    <source>
        <dbReference type="ARBA" id="ARBA00023136"/>
    </source>
</evidence>
<evidence type="ECO:0000259" key="4">
    <source>
        <dbReference type="Pfam" id="PF00593"/>
    </source>
</evidence>
<dbReference type="InterPro" id="IPR000531">
    <property type="entry name" value="Beta-barrel_TonB"/>
</dbReference>
<evidence type="ECO:0000256" key="1">
    <source>
        <dbReference type="ARBA" id="ARBA00004442"/>
    </source>
</evidence>
<proteinExistence type="predicted"/>